<protein>
    <submittedName>
        <fullName evidence="2">Uncharacterized protein</fullName>
    </submittedName>
</protein>
<keyword evidence="2" id="KW-0614">Plasmid</keyword>
<evidence type="ECO:0000313" key="3">
    <source>
        <dbReference type="Proteomes" id="UP000016944"/>
    </source>
</evidence>
<geneLocation type="plasmid" evidence="2 3">
    <name>IRBL74_p</name>
</geneLocation>
<dbReference type="Proteomes" id="UP000016944">
    <property type="component" value="Plasmid IRBL74_p"/>
</dbReference>
<sequence>MLAMRAKRNPPERRVRRCATMTGCKRMDGGKTIRLPNRRCDDLFRKIRSSIEVTAALAAGMLAPLVLMNALAGLTALNVH</sequence>
<dbReference type="HOGENOM" id="CLU_2587316_0_0_5"/>
<organism evidence="2 3">
    <name type="scientific">Agrobacterium pusense</name>
    <dbReference type="NCBI Taxonomy" id="648995"/>
    <lineage>
        <taxon>Bacteria</taxon>
        <taxon>Pseudomonadati</taxon>
        <taxon>Pseudomonadota</taxon>
        <taxon>Alphaproteobacteria</taxon>
        <taxon>Hyphomicrobiales</taxon>
        <taxon>Rhizobiaceae</taxon>
        <taxon>Rhizobium/Agrobacterium group</taxon>
        <taxon>Agrobacterium</taxon>
    </lineage>
</organism>
<evidence type="ECO:0000313" key="2">
    <source>
        <dbReference type="EMBL" id="CDI12281.1"/>
    </source>
</evidence>
<gene>
    <name evidence="2" type="ORF">BN877_p0564</name>
</gene>
<keyword evidence="1" id="KW-0472">Membrane</keyword>
<dbReference type="KEGG" id="rir:BN877_p0564"/>
<dbReference type="EMBL" id="HG518324">
    <property type="protein sequence ID" value="CDI12281.1"/>
    <property type="molecule type" value="Genomic_DNA"/>
</dbReference>
<proteinExistence type="predicted"/>
<evidence type="ECO:0000256" key="1">
    <source>
        <dbReference type="SAM" id="Phobius"/>
    </source>
</evidence>
<accession>U4QIN0</accession>
<feature type="transmembrane region" description="Helical" evidence="1">
    <location>
        <begin position="53"/>
        <end position="77"/>
    </location>
</feature>
<dbReference type="AlphaFoldDB" id="U4QIN0"/>
<keyword evidence="1" id="KW-0812">Transmembrane</keyword>
<reference evidence="2 3" key="1">
    <citation type="journal article" date="2013" name="Genome Announc.">
        <title>Complete Genome Sequence of the Sesbania Symbiont and Rice Growth-Promoting Endophyte Rhizobium sp. Strain IRBG74.</title>
        <authorList>
            <person name="Crook M.B."/>
            <person name="Mitra S."/>
            <person name="Ane J.M."/>
            <person name="Sadowsky M.J."/>
            <person name="Gyaneshwar P."/>
        </authorList>
    </citation>
    <scope>NUCLEOTIDE SEQUENCE [LARGE SCALE GENOMIC DNA]</scope>
    <source>
        <strain evidence="2 3">IRBG74</strain>
        <plasmid evidence="3">IRBL74_p</plasmid>
    </source>
</reference>
<name>U4QIN0_9HYPH</name>
<dbReference type="PATRIC" id="fig|424182.3.peg.5255"/>
<keyword evidence="1" id="KW-1133">Transmembrane helix</keyword>